<dbReference type="Pfam" id="PF08534">
    <property type="entry name" value="Redoxin"/>
    <property type="match status" value="1"/>
</dbReference>
<dbReference type="AlphaFoldDB" id="A0A382C0W7"/>
<dbReference type="SUPFAM" id="SSF52833">
    <property type="entry name" value="Thioredoxin-like"/>
    <property type="match status" value="1"/>
</dbReference>
<sequence length="185" mass="21395">MIRKILILPMLMTLVWSQGKVPNVRLKMLNGSHAKLYDYLKDGPMIVDFWATWCEPCKKQMHHLNKFHQHFKDTGFKVLTVNTDTPKSMGKVKSYIRSKEFKFMVAVDPNGQVMKKLKAQLMPTTIFVDKDGSVIYRHQGYYPGDEEKILKHITDYFDAAGVAYNPYDAGKAKDTIKKEKVDVDF</sequence>
<reference evidence="4" key="1">
    <citation type="submission" date="2018-05" db="EMBL/GenBank/DDBJ databases">
        <authorList>
            <person name="Lanie J.A."/>
            <person name="Ng W.-L."/>
            <person name="Kazmierczak K.M."/>
            <person name="Andrzejewski T.M."/>
            <person name="Davidsen T.M."/>
            <person name="Wayne K.J."/>
            <person name="Tettelin H."/>
            <person name="Glass J.I."/>
            <person name="Rusch D."/>
            <person name="Podicherti R."/>
            <person name="Tsui H.-C.T."/>
            <person name="Winkler M.E."/>
        </authorList>
    </citation>
    <scope>NUCLEOTIDE SEQUENCE</scope>
</reference>
<dbReference type="CDD" id="cd02966">
    <property type="entry name" value="TlpA_like_family"/>
    <property type="match status" value="1"/>
</dbReference>
<dbReference type="InterPro" id="IPR013766">
    <property type="entry name" value="Thioredoxin_domain"/>
</dbReference>
<gene>
    <name evidence="4" type="ORF">METZ01_LOCUS172574</name>
</gene>
<dbReference type="InterPro" id="IPR036249">
    <property type="entry name" value="Thioredoxin-like_sf"/>
</dbReference>
<evidence type="ECO:0000259" key="3">
    <source>
        <dbReference type="PROSITE" id="PS51352"/>
    </source>
</evidence>
<proteinExistence type="predicted"/>
<organism evidence="4">
    <name type="scientific">marine metagenome</name>
    <dbReference type="NCBI Taxonomy" id="408172"/>
    <lineage>
        <taxon>unclassified sequences</taxon>
        <taxon>metagenomes</taxon>
        <taxon>ecological metagenomes</taxon>
    </lineage>
</organism>
<protein>
    <recommendedName>
        <fullName evidence="3">Thioredoxin domain-containing protein</fullName>
    </recommendedName>
</protein>
<dbReference type="Gene3D" id="3.40.30.10">
    <property type="entry name" value="Glutaredoxin"/>
    <property type="match status" value="1"/>
</dbReference>
<dbReference type="InterPro" id="IPR013740">
    <property type="entry name" value="Redoxin"/>
</dbReference>
<dbReference type="InterPro" id="IPR017937">
    <property type="entry name" value="Thioredoxin_CS"/>
</dbReference>
<comment type="subcellular location">
    <subcellularLocation>
        <location evidence="1">Cell envelope</location>
    </subcellularLocation>
</comment>
<dbReference type="PANTHER" id="PTHR42852:SF17">
    <property type="entry name" value="THIOREDOXIN-LIKE PROTEIN HI_1115"/>
    <property type="match status" value="1"/>
</dbReference>
<evidence type="ECO:0000256" key="2">
    <source>
        <dbReference type="ARBA" id="ARBA00022748"/>
    </source>
</evidence>
<evidence type="ECO:0000256" key="1">
    <source>
        <dbReference type="ARBA" id="ARBA00004196"/>
    </source>
</evidence>
<keyword evidence="2" id="KW-0201">Cytochrome c-type biogenesis</keyword>
<dbReference type="GO" id="GO:0030313">
    <property type="term" value="C:cell envelope"/>
    <property type="evidence" value="ECO:0007669"/>
    <property type="project" value="UniProtKB-SubCell"/>
</dbReference>
<dbReference type="PROSITE" id="PS00194">
    <property type="entry name" value="THIOREDOXIN_1"/>
    <property type="match status" value="1"/>
</dbReference>
<dbReference type="EMBL" id="UINC01032294">
    <property type="protein sequence ID" value="SVB19720.1"/>
    <property type="molecule type" value="Genomic_DNA"/>
</dbReference>
<dbReference type="InterPro" id="IPR050553">
    <property type="entry name" value="Thioredoxin_ResA/DsbE_sf"/>
</dbReference>
<dbReference type="GO" id="GO:0017004">
    <property type="term" value="P:cytochrome complex assembly"/>
    <property type="evidence" value="ECO:0007669"/>
    <property type="project" value="UniProtKB-KW"/>
</dbReference>
<feature type="domain" description="Thioredoxin" evidence="3">
    <location>
        <begin position="15"/>
        <end position="162"/>
    </location>
</feature>
<evidence type="ECO:0000313" key="4">
    <source>
        <dbReference type="EMBL" id="SVB19720.1"/>
    </source>
</evidence>
<dbReference type="GO" id="GO:0016491">
    <property type="term" value="F:oxidoreductase activity"/>
    <property type="evidence" value="ECO:0007669"/>
    <property type="project" value="InterPro"/>
</dbReference>
<accession>A0A382C0W7</accession>
<name>A0A382C0W7_9ZZZZ</name>
<dbReference type="PROSITE" id="PS51352">
    <property type="entry name" value="THIOREDOXIN_2"/>
    <property type="match status" value="1"/>
</dbReference>
<dbReference type="PANTHER" id="PTHR42852">
    <property type="entry name" value="THIOL:DISULFIDE INTERCHANGE PROTEIN DSBE"/>
    <property type="match status" value="1"/>
</dbReference>